<dbReference type="RefSeq" id="WP_085757496.1">
    <property type="nucleotide sequence ID" value="NZ_CP019343.1"/>
</dbReference>
<dbReference type="SMART" id="SM00849">
    <property type="entry name" value="Lactamase_B"/>
    <property type="match status" value="1"/>
</dbReference>
<feature type="chain" id="PRO_5013208446" description="Metallo-beta-lactamase domain-containing protein" evidence="1">
    <location>
        <begin position="23"/>
        <end position="310"/>
    </location>
</feature>
<dbReference type="KEGG" id="osg:BST96_04225"/>
<feature type="signal peptide" evidence="1">
    <location>
        <begin position="1"/>
        <end position="22"/>
    </location>
</feature>
<gene>
    <name evidence="3" type="ORF">BST96_04225</name>
</gene>
<evidence type="ECO:0000259" key="2">
    <source>
        <dbReference type="SMART" id="SM00849"/>
    </source>
</evidence>
<feature type="domain" description="Metallo-beta-lactamase" evidence="2">
    <location>
        <begin position="49"/>
        <end position="225"/>
    </location>
</feature>
<dbReference type="SUPFAM" id="SSF56281">
    <property type="entry name" value="Metallo-hydrolase/oxidoreductase"/>
    <property type="match status" value="1"/>
</dbReference>
<evidence type="ECO:0000313" key="4">
    <source>
        <dbReference type="Proteomes" id="UP000193450"/>
    </source>
</evidence>
<dbReference type="Pfam" id="PF00753">
    <property type="entry name" value="Lactamase_B"/>
    <property type="match status" value="1"/>
</dbReference>
<keyword evidence="4" id="KW-1185">Reference proteome</keyword>
<dbReference type="AlphaFoldDB" id="A0A1X9NBV5"/>
<accession>A0A1X9NBV5</accession>
<sequence>MPNRFRPILTLLLCCFMPAAWSQYAPPGIVPTETEQLAEGLYAFRWGAYRSIFLVSDQGVIVTDPISADAAKVYRQEIAKITDQPVKYVVYSHAHWDHAAGGAIFKQEGAQFVAQQRCVDNIKSSPHPDIVMPDITFDKQHTVTVGDKSMDLYYYGPSHGTCLVAMIPRPHPMLYVVDVVTPPSGWYMPWDPQVADFHFYNIDAYLAELEALAEREGLTQVIASHLVPALNKQGKIAPSATLGDIKAVSERRRFWQQSMAAVKAEMDKGTISFMVHRKVDVTPFEDTRGYNEKKFRVLLQRIASYYAIGR</sequence>
<dbReference type="OrthoDB" id="9815874at2"/>
<protein>
    <recommendedName>
        <fullName evidence="2">Metallo-beta-lactamase domain-containing protein</fullName>
    </recommendedName>
</protein>
<evidence type="ECO:0000313" key="3">
    <source>
        <dbReference type="EMBL" id="ARN73385.1"/>
    </source>
</evidence>
<reference evidence="3 4" key="1">
    <citation type="submission" date="2016-11" db="EMBL/GenBank/DDBJ databases">
        <title>Trade-off between light-utilization and light-protection in marine flavobacteria.</title>
        <authorList>
            <person name="Kumagai Y."/>
        </authorList>
    </citation>
    <scope>NUCLEOTIDE SEQUENCE [LARGE SCALE GENOMIC DNA]</scope>
    <source>
        <strain evidence="3 4">NBRC 107125</strain>
    </source>
</reference>
<keyword evidence="1" id="KW-0732">Signal</keyword>
<dbReference type="InterPro" id="IPR001279">
    <property type="entry name" value="Metallo-B-lactamas"/>
</dbReference>
<dbReference type="STRING" id="716816.BST96_04225"/>
<evidence type="ECO:0000256" key="1">
    <source>
        <dbReference type="SAM" id="SignalP"/>
    </source>
</evidence>
<dbReference type="InterPro" id="IPR036866">
    <property type="entry name" value="RibonucZ/Hydroxyglut_hydro"/>
</dbReference>
<dbReference type="Proteomes" id="UP000193450">
    <property type="component" value="Chromosome"/>
</dbReference>
<organism evidence="3 4">
    <name type="scientific">Oceanicoccus sagamiensis</name>
    <dbReference type="NCBI Taxonomy" id="716816"/>
    <lineage>
        <taxon>Bacteria</taxon>
        <taxon>Pseudomonadati</taxon>
        <taxon>Pseudomonadota</taxon>
        <taxon>Gammaproteobacteria</taxon>
        <taxon>Cellvibrionales</taxon>
        <taxon>Spongiibacteraceae</taxon>
        <taxon>Oceanicoccus</taxon>
    </lineage>
</organism>
<proteinExistence type="predicted"/>
<dbReference type="EMBL" id="CP019343">
    <property type="protein sequence ID" value="ARN73385.1"/>
    <property type="molecule type" value="Genomic_DNA"/>
</dbReference>
<dbReference type="Gene3D" id="3.60.15.10">
    <property type="entry name" value="Ribonuclease Z/Hydroxyacylglutathione hydrolase-like"/>
    <property type="match status" value="1"/>
</dbReference>
<name>A0A1X9NBV5_9GAMM</name>